<feature type="signal peptide" evidence="1">
    <location>
        <begin position="1"/>
        <end position="25"/>
    </location>
</feature>
<dbReference type="AlphaFoldDB" id="K2FV47"/>
<comment type="caution">
    <text evidence="2">The sequence shown here is derived from an EMBL/GenBank/DDBJ whole genome shotgun (WGS) entry which is preliminary data.</text>
</comment>
<reference evidence="2" key="1">
    <citation type="journal article" date="2012" name="Science">
        <title>Fermentation, hydrogen, and sulfur metabolism in multiple uncultivated bacterial phyla.</title>
        <authorList>
            <person name="Wrighton K.C."/>
            <person name="Thomas B.C."/>
            <person name="Sharon I."/>
            <person name="Miller C.S."/>
            <person name="Castelle C.J."/>
            <person name="VerBerkmoes N.C."/>
            <person name="Wilkins M.J."/>
            <person name="Hettich R.L."/>
            <person name="Lipton M.S."/>
            <person name="Williams K.H."/>
            <person name="Long P.E."/>
            <person name="Banfield J.F."/>
        </authorList>
    </citation>
    <scope>NUCLEOTIDE SEQUENCE [LARGE SCALE GENOMIC DNA]</scope>
</reference>
<keyword evidence="1" id="KW-0732">Signal</keyword>
<sequence length="158" mass="19135">MKKIVMISLLVIGSFILINCNQQWNNPTNEGWTTWTINNTWENIWTPSQEEDKTEWYTIEITKDWFNPSSLTINVWDKVNFINKDTNPHWPASAMHPTHEVYPWSSIEKCWTDEKNTIFDACKWLAEWEIFSFTFNEKWTWRYHDHLDPSKFWSIIVN</sequence>
<evidence type="ECO:0000313" key="2">
    <source>
        <dbReference type="EMBL" id="EKE26833.1"/>
    </source>
</evidence>
<proteinExistence type="predicted"/>
<dbReference type="SUPFAM" id="SSF49503">
    <property type="entry name" value="Cupredoxins"/>
    <property type="match status" value="1"/>
</dbReference>
<feature type="chain" id="PRO_5017413022" evidence="1">
    <location>
        <begin position="26"/>
        <end position="158"/>
    </location>
</feature>
<dbReference type="EMBL" id="AMFJ01000654">
    <property type="protein sequence ID" value="EKE26833.1"/>
    <property type="molecule type" value="Genomic_DNA"/>
</dbReference>
<protein>
    <submittedName>
        <fullName evidence="2">Uncharacterized protein</fullName>
    </submittedName>
</protein>
<evidence type="ECO:0000256" key="1">
    <source>
        <dbReference type="SAM" id="SignalP"/>
    </source>
</evidence>
<dbReference type="InterPro" id="IPR008972">
    <property type="entry name" value="Cupredoxin"/>
</dbReference>
<accession>K2FV47</accession>
<dbReference type="Gene3D" id="2.60.40.420">
    <property type="entry name" value="Cupredoxins - blue copper proteins"/>
    <property type="match status" value="1"/>
</dbReference>
<gene>
    <name evidence="2" type="ORF">ACD_4C00138G0022</name>
</gene>
<name>K2FV47_9BACT</name>
<organism evidence="2">
    <name type="scientific">uncultured bacterium</name>
    <name type="common">gcode 4</name>
    <dbReference type="NCBI Taxonomy" id="1234023"/>
    <lineage>
        <taxon>Bacteria</taxon>
        <taxon>environmental samples</taxon>
    </lineage>
</organism>